<dbReference type="Gene3D" id="3.90.1150.10">
    <property type="entry name" value="Aspartate Aminotransferase, domain 1"/>
    <property type="match status" value="1"/>
</dbReference>
<evidence type="ECO:0000256" key="2">
    <source>
        <dbReference type="ARBA" id="ARBA00003444"/>
    </source>
</evidence>
<evidence type="ECO:0000313" key="12">
    <source>
        <dbReference type="Proteomes" id="UP000448943"/>
    </source>
</evidence>
<dbReference type="InterPro" id="IPR015422">
    <property type="entry name" value="PyrdxlP-dep_Trfase_small"/>
</dbReference>
<keyword evidence="7 11" id="KW-0456">Lyase</keyword>
<evidence type="ECO:0000256" key="6">
    <source>
        <dbReference type="ARBA" id="ARBA00022898"/>
    </source>
</evidence>
<dbReference type="EC" id="4.1.1.81" evidence="4"/>
<dbReference type="PANTHER" id="PTHR42885:SF1">
    <property type="entry name" value="THREONINE-PHOSPHATE DECARBOXYLASE"/>
    <property type="match status" value="1"/>
</dbReference>
<sequence>MMLERYGHGGDLITAAETYGYAKAQFIDFSSNMNPWGSPSCVEKILTDTWQELVHYPDPAVRKLRQTISEFYHVPIECILVGNGAAELIDLTIRAIDPKVTALARPCFSEYEEAISKINRKIFDIYLNEEHQFELQESDIQYAANHCDLFFLGHPNNPTGRLISQSVLQLLLNTNQIVVLDEAFMDFVPEENQVSLMNQAYVNKNLFVIRSMTKFFAIPGIRLGFMIAHPEWIERVKSLQVQWSVNAMAQSIGTSVLQDYPFIEKTKNWLIQERLWFTHQLSNLGLKVYPSDTNYLLIQLPPFNDVKQLQEKLAQRGVLVRDASLFKGLNSAFCRIAIRLREQNERFISEIRQVLI</sequence>
<evidence type="ECO:0000256" key="5">
    <source>
        <dbReference type="ARBA" id="ARBA00022573"/>
    </source>
</evidence>
<comment type="caution">
    <text evidence="11">The sequence shown here is derived from an EMBL/GenBank/DDBJ whole genome shotgun (WGS) entry which is preliminary data.</text>
</comment>
<dbReference type="GO" id="GO:0048472">
    <property type="term" value="F:threonine-phosphate decarboxylase activity"/>
    <property type="evidence" value="ECO:0007669"/>
    <property type="project" value="UniProtKB-EC"/>
</dbReference>
<dbReference type="InterPro" id="IPR004839">
    <property type="entry name" value="Aminotransferase_I/II_large"/>
</dbReference>
<dbReference type="PANTHER" id="PTHR42885">
    <property type="entry name" value="HISTIDINOL-PHOSPHATE AMINOTRANSFERASE-RELATED"/>
    <property type="match status" value="1"/>
</dbReference>
<dbReference type="InterPro" id="IPR005860">
    <property type="entry name" value="CobD"/>
</dbReference>
<dbReference type="InterPro" id="IPR004838">
    <property type="entry name" value="NHTrfase_class1_PyrdxlP-BS"/>
</dbReference>
<evidence type="ECO:0000256" key="1">
    <source>
        <dbReference type="ARBA" id="ARBA00001933"/>
    </source>
</evidence>
<dbReference type="NCBIfam" id="TIGR01140">
    <property type="entry name" value="L_thr_O3P_dcar"/>
    <property type="match status" value="1"/>
</dbReference>
<proteinExistence type="predicted"/>
<comment type="pathway">
    <text evidence="3">Cofactor biosynthesis; adenosylcobalamin biosynthesis.</text>
</comment>
<dbReference type="GO" id="GO:0009236">
    <property type="term" value="P:cobalamin biosynthetic process"/>
    <property type="evidence" value="ECO:0007669"/>
    <property type="project" value="UniProtKB-UniPathway"/>
</dbReference>
<comment type="cofactor">
    <cofactor evidence="1">
        <name>pyridoxal 5'-phosphate</name>
        <dbReference type="ChEBI" id="CHEBI:597326"/>
    </cofactor>
</comment>
<dbReference type="SUPFAM" id="SSF53383">
    <property type="entry name" value="PLP-dependent transferases"/>
    <property type="match status" value="1"/>
</dbReference>
<dbReference type="AlphaFoldDB" id="A0A6N9Q5W9"/>
<dbReference type="PROSITE" id="PS00105">
    <property type="entry name" value="AA_TRANSFER_CLASS_1"/>
    <property type="match status" value="1"/>
</dbReference>
<dbReference type="EMBL" id="SIJB01000030">
    <property type="protein sequence ID" value="NBI30246.1"/>
    <property type="molecule type" value="Genomic_DNA"/>
</dbReference>
<protein>
    <recommendedName>
        <fullName evidence="4">threonine-phosphate decarboxylase</fullName>
        <ecNumber evidence="4">4.1.1.81</ecNumber>
    </recommendedName>
    <alternativeName>
        <fullName evidence="8">L-threonine-O-3-phosphate decarboxylase</fullName>
    </alternativeName>
</protein>
<dbReference type="OrthoDB" id="9813612at2"/>
<dbReference type="Gene3D" id="3.40.640.10">
    <property type="entry name" value="Type I PLP-dependent aspartate aminotransferase-like (Major domain)"/>
    <property type="match status" value="1"/>
</dbReference>
<dbReference type="Pfam" id="PF00155">
    <property type="entry name" value="Aminotran_1_2"/>
    <property type="match status" value="1"/>
</dbReference>
<dbReference type="InterPro" id="IPR015424">
    <property type="entry name" value="PyrdxlP-dep_Trfase"/>
</dbReference>
<evidence type="ECO:0000256" key="4">
    <source>
        <dbReference type="ARBA" id="ARBA00012285"/>
    </source>
</evidence>
<accession>A0A6N9Q5W9</accession>
<dbReference type="GO" id="GO:0030170">
    <property type="term" value="F:pyridoxal phosphate binding"/>
    <property type="evidence" value="ECO:0007669"/>
    <property type="project" value="InterPro"/>
</dbReference>
<comment type="catalytic activity">
    <reaction evidence="9">
        <text>O-phospho-L-threonine + H(+) = (R)-1-aminopropan-2-yl phosphate + CO2</text>
        <dbReference type="Rhea" id="RHEA:11492"/>
        <dbReference type="ChEBI" id="CHEBI:15378"/>
        <dbReference type="ChEBI" id="CHEBI:16526"/>
        <dbReference type="ChEBI" id="CHEBI:58563"/>
        <dbReference type="ChEBI" id="CHEBI:58675"/>
        <dbReference type="EC" id="4.1.1.81"/>
    </reaction>
</comment>
<keyword evidence="12" id="KW-1185">Reference proteome</keyword>
<dbReference type="InterPro" id="IPR015421">
    <property type="entry name" value="PyrdxlP-dep_Trfase_major"/>
</dbReference>
<evidence type="ECO:0000256" key="3">
    <source>
        <dbReference type="ARBA" id="ARBA00004953"/>
    </source>
</evidence>
<evidence type="ECO:0000256" key="9">
    <source>
        <dbReference type="ARBA" id="ARBA00048531"/>
    </source>
</evidence>
<evidence type="ECO:0000313" key="11">
    <source>
        <dbReference type="EMBL" id="NBI30246.1"/>
    </source>
</evidence>
<comment type="function">
    <text evidence="2">Decarboxylates L-threonine-O-3-phosphate to yield (R)-1-amino-2-propanol O-2-phosphate, the precursor for the linkage between the nucleotide loop and the corrin ring in cobalamin.</text>
</comment>
<dbReference type="CDD" id="cd00609">
    <property type="entry name" value="AAT_like"/>
    <property type="match status" value="1"/>
</dbReference>
<name>A0A6N9Q5W9_9BACL</name>
<dbReference type="UniPathway" id="UPA00148"/>
<evidence type="ECO:0000259" key="10">
    <source>
        <dbReference type="Pfam" id="PF00155"/>
    </source>
</evidence>
<gene>
    <name evidence="11" type="ORF">ERL59_14950</name>
</gene>
<keyword evidence="6" id="KW-0663">Pyridoxal phosphate</keyword>
<organism evidence="11 12">
    <name type="scientific">Chengkuizengella marina</name>
    <dbReference type="NCBI Taxonomy" id="2507566"/>
    <lineage>
        <taxon>Bacteria</taxon>
        <taxon>Bacillati</taxon>
        <taxon>Bacillota</taxon>
        <taxon>Bacilli</taxon>
        <taxon>Bacillales</taxon>
        <taxon>Paenibacillaceae</taxon>
        <taxon>Chengkuizengella</taxon>
    </lineage>
</organism>
<dbReference type="Proteomes" id="UP000448943">
    <property type="component" value="Unassembled WGS sequence"/>
</dbReference>
<feature type="domain" description="Aminotransferase class I/classII large" evidence="10">
    <location>
        <begin position="26"/>
        <end position="350"/>
    </location>
</feature>
<evidence type="ECO:0000256" key="7">
    <source>
        <dbReference type="ARBA" id="ARBA00023239"/>
    </source>
</evidence>
<reference evidence="11 12" key="1">
    <citation type="submission" date="2019-01" db="EMBL/GenBank/DDBJ databases">
        <title>Chengkuizengella sp. nov., isolated from deep-sea sediment of East Pacific Ocean.</title>
        <authorList>
            <person name="Yang J."/>
            <person name="Lai Q."/>
            <person name="Shao Z."/>
        </authorList>
    </citation>
    <scope>NUCLEOTIDE SEQUENCE [LARGE SCALE GENOMIC DNA]</scope>
    <source>
        <strain evidence="11 12">YPA3-1-1</strain>
    </source>
</reference>
<evidence type="ECO:0000256" key="8">
    <source>
        <dbReference type="ARBA" id="ARBA00029996"/>
    </source>
</evidence>
<keyword evidence="5" id="KW-0169">Cobalamin biosynthesis</keyword>